<comment type="pathway">
    <text evidence="2">Cofactor biosynthesis; NAD(+) biosynthesis; nicotinate D-ribonucleotide from quinolinate: step 1/1.</text>
</comment>
<comment type="function">
    <text evidence="1">Involved in the catabolism of quinolinic acid (QA).</text>
</comment>
<evidence type="ECO:0000256" key="3">
    <source>
        <dbReference type="ARBA" id="ARBA00009400"/>
    </source>
</evidence>
<dbReference type="Gene3D" id="3.20.20.70">
    <property type="entry name" value="Aldolase class I"/>
    <property type="match status" value="1"/>
</dbReference>
<dbReference type="GO" id="GO:0004514">
    <property type="term" value="F:nicotinate-nucleotide diphosphorylase (carboxylating) activity"/>
    <property type="evidence" value="ECO:0007669"/>
    <property type="project" value="UniProtKB-EC"/>
</dbReference>
<evidence type="ECO:0000313" key="12">
    <source>
        <dbReference type="EMBL" id="UXI69501.1"/>
    </source>
</evidence>
<keyword evidence="6 9" id="KW-0328">Glycosyltransferase</keyword>
<dbReference type="InterPro" id="IPR027277">
    <property type="entry name" value="NadC/ModD"/>
</dbReference>
<evidence type="ECO:0000256" key="2">
    <source>
        <dbReference type="ARBA" id="ARBA00004893"/>
    </source>
</evidence>
<dbReference type="EMBL" id="CP104694">
    <property type="protein sequence ID" value="UXI69501.1"/>
    <property type="molecule type" value="Genomic_DNA"/>
</dbReference>
<dbReference type="PANTHER" id="PTHR32179:SF3">
    <property type="entry name" value="NICOTINATE-NUCLEOTIDE PYROPHOSPHORYLASE [CARBOXYLATING]"/>
    <property type="match status" value="1"/>
</dbReference>
<dbReference type="Pfam" id="PF01729">
    <property type="entry name" value="QRPTase_C"/>
    <property type="match status" value="1"/>
</dbReference>
<feature type="domain" description="Quinolinate phosphoribosyl transferase N-terminal" evidence="11">
    <location>
        <begin position="29"/>
        <end position="113"/>
    </location>
</feature>
<name>A0ABY6BHK4_9GAMM</name>
<dbReference type="InterPro" id="IPR002638">
    <property type="entry name" value="Quinolinate_PRibosylTrfase_C"/>
</dbReference>
<sequence>MNSTFQLPEAAAIRADVQRALDEDIGSGDATAQLLPDTVNAEAFVITREEAILCGQAWFDACFRALDPAVVIQWHASDGDRLLPNQKFVSLRGNARALVSGERCALNFVQTLSATATVTARHVAAVEGTRTRILDTRKTIPGLRLAQKYAVRCGGGWNHRIGLFDAILIKENHIAAAGSLAAAVRAARSHFPDLLLEVEVENFDELHQALACGVDRIMLDEFSDDDLCRAVADVAGRVPLEVSGGVSLERVRAIAQTGVDFISIGALTKHVRAIDLSMRVAVGL</sequence>
<evidence type="ECO:0000256" key="7">
    <source>
        <dbReference type="ARBA" id="ARBA00022679"/>
    </source>
</evidence>
<protein>
    <recommendedName>
        <fullName evidence="4">nicotinate-nucleotide diphosphorylase (carboxylating)</fullName>
        <ecNumber evidence="4">2.4.2.19</ecNumber>
    </recommendedName>
    <alternativeName>
        <fullName evidence="8">Quinolinate phosphoribosyltransferase [decarboxylating]</fullName>
    </alternativeName>
</protein>
<evidence type="ECO:0000256" key="1">
    <source>
        <dbReference type="ARBA" id="ARBA00003237"/>
    </source>
</evidence>
<dbReference type="InterPro" id="IPR013785">
    <property type="entry name" value="Aldolase_TIM"/>
</dbReference>
<comment type="similarity">
    <text evidence="3 9">Belongs to the NadC/ModD family.</text>
</comment>
<organism evidence="12 13">
    <name type="scientific">Tahibacter amnicola</name>
    <dbReference type="NCBI Taxonomy" id="2976241"/>
    <lineage>
        <taxon>Bacteria</taxon>
        <taxon>Pseudomonadati</taxon>
        <taxon>Pseudomonadota</taxon>
        <taxon>Gammaproteobacteria</taxon>
        <taxon>Lysobacterales</taxon>
        <taxon>Rhodanobacteraceae</taxon>
        <taxon>Tahibacter</taxon>
    </lineage>
</organism>
<evidence type="ECO:0000259" key="11">
    <source>
        <dbReference type="Pfam" id="PF02749"/>
    </source>
</evidence>
<evidence type="ECO:0000256" key="5">
    <source>
        <dbReference type="ARBA" id="ARBA00022642"/>
    </source>
</evidence>
<gene>
    <name evidence="12" type="primary">nadC</name>
    <name evidence="12" type="ORF">N4264_07590</name>
</gene>
<evidence type="ECO:0000256" key="6">
    <source>
        <dbReference type="ARBA" id="ARBA00022676"/>
    </source>
</evidence>
<evidence type="ECO:0000259" key="10">
    <source>
        <dbReference type="Pfam" id="PF01729"/>
    </source>
</evidence>
<dbReference type="PANTHER" id="PTHR32179">
    <property type="entry name" value="NICOTINATE-NUCLEOTIDE PYROPHOSPHORYLASE [CARBOXYLATING]"/>
    <property type="match status" value="1"/>
</dbReference>
<evidence type="ECO:0000256" key="9">
    <source>
        <dbReference type="PIRNR" id="PIRNR006250"/>
    </source>
</evidence>
<dbReference type="SUPFAM" id="SSF54675">
    <property type="entry name" value="Nicotinate/Quinolinate PRTase N-terminal domain-like"/>
    <property type="match status" value="1"/>
</dbReference>
<dbReference type="Proteomes" id="UP001064632">
    <property type="component" value="Chromosome"/>
</dbReference>
<dbReference type="SUPFAM" id="SSF51690">
    <property type="entry name" value="Nicotinate/Quinolinate PRTase C-terminal domain-like"/>
    <property type="match status" value="1"/>
</dbReference>
<proteinExistence type="inferred from homology"/>
<dbReference type="PIRSF" id="PIRSF006250">
    <property type="entry name" value="NadC_ModD"/>
    <property type="match status" value="1"/>
</dbReference>
<dbReference type="InterPro" id="IPR037128">
    <property type="entry name" value="Quinolinate_PRibosylTase_N_sf"/>
</dbReference>
<dbReference type="InterPro" id="IPR036068">
    <property type="entry name" value="Nicotinate_pribotase-like_C"/>
</dbReference>
<feature type="domain" description="Quinolinate phosphoribosyl transferase C-terminal" evidence="10">
    <location>
        <begin position="116"/>
        <end position="279"/>
    </location>
</feature>
<keyword evidence="13" id="KW-1185">Reference proteome</keyword>
<reference evidence="12" key="1">
    <citation type="submission" date="2022-09" db="EMBL/GenBank/DDBJ databases">
        <title>Tahibacter sp. nov., isolated from a fresh water.</title>
        <authorList>
            <person name="Baek J.H."/>
            <person name="Lee J.K."/>
            <person name="Kim J.M."/>
            <person name="Jeon C.O."/>
        </authorList>
    </citation>
    <scope>NUCLEOTIDE SEQUENCE</scope>
    <source>
        <strain evidence="12">W38</strain>
    </source>
</reference>
<keyword evidence="7 9" id="KW-0808">Transferase</keyword>
<dbReference type="EC" id="2.4.2.19" evidence="4"/>
<accession>A0ABY6BHK4</accession>
<evidence type="ECO:0000256" key="4">
    <source>
        <dbReference type="ARBA" id="ARBA00011944"/>
    </source>
</evidence>
<dbReference type="RefSeq" id="WP_261696457.1">
    <property type="nucleotide sequence ID" value="NZ_CP104694.1"/>
</dbReference>
<dbReference type="Pfam" id="PF02749">
    <property type="entry name" value="QRPTase_N"/>
    <property type="match status" value="1"/>
</dbReference>
<evidence type="ECO:0000256" key="8">
    <source>
        <dbReference type="ARBA" id="ARBA00033102"/>
    </source>
</evidence>
<dbReference type="CDD" id="cd01572">
    <property type="entry name" value="QPRTase"/>
    <property type="match status" value="1"/>
</dbReference>
<dbReference type="Gene3D" id="3.90.1170.20">
    <property type="entry name" value="Quinolinate phosphoribosyl transferase, N-terminal domain"/>
    <property type="match status" value="1"/>
</dbReference>
<dbReference type="InterPro" id="IPR004393">
    <property type="entry name" value="NadC"/>
</dbReference>
<dbReference type="InterPro" id="IPR022412">
    <property type="entry name" value="Quinolinate_PRibosylTrfase_N"/>
</dbReference>
<dbReference type="NCBIfam" id="TIGR00078">
    <property type="entry name" value="nadC"/>
    <property type="match status" value="1"/>
</dbReference>
<evidence type="ECO:0000313" key="13">
    <source>
        <dbReference type="Proteomes" id="UP001064632"/>
    </source>
</evidence>
<keyword evidence="5" id="KW-0662">Pyridine nucleotide biosynthesis</keyword>